<feature type="region of interest" description="Disordered" evidence="4">
    <location>
        <begin position="1"/>
        <end position="96"/>
    </location>
</feature>
<dbReference type="EMBL" id="JARKIB010000005">
    <property type="protein sequence ID" value="KAJ7779985.1"/>
    <property type="molecule type" value="Genomic_DNA"/>
</dbReference>
<evidence type="ECO:0000259" key="5">
    <source>
        <dbReference type="Pfam" id="PF00097"/>
    </source>
</evidence>
<dbReference type="Proteomes" id="UP001215598">
    <property type="component" value="Unassembled WGS sequence"/>
</dbReference>
<evidence type="ECO:0000256" key="3">
    <source>
        <dbReference type="ARBA" id="ARBA00022833"/>
    </source>
</evidence>
<dbReference type="InterPro" id="IPR018957">
    <property type="entry name" value="Znf_C3HC4_RING-type"/>
</dbReference>
<organism evidence="6 7">
    <name type="scientific">Mycena metata</name>
    <dbReference type="NCBI Taxonomy" id="1033252"/>
    <lineage>
        <taxon>Eukaryota</taxon>
        <taxon>Fungi</taxon>
        <taxon>Dikarya</taxon>
        <taxon>Basidiomycota</taxon>
        <taxon>Agaricomycotina</taxon>
        <taxon>Agaricomycetes</taxon>
        <taxon>Agaricomycetidae</taxon>
        <taxon>Agaricales</taxon>
        <taxon>Marasmiineae</taxon>
        <taxon>Mycenaceae</taxon>
        <taxon>Mycena</taxon>
    </lineage>
</organism>
<dbReference type="Gene3D" id="3.30.40.10">
    <property type="entry name" value="Zinc/RING finger domain, C3HC4 (zinc finger)"/>
    <property type="match status" value="1"/>
</dbReference>
<dbReference type="GO" id="GO:0008270">
    <property type="term" value="F:zinc ion binding"/>
    <property type="evidence" value="ECO:0007669"/>
    <property type="project" value="UniProtKB-KW"/>
</dbReference>
<evidence type="ECO:0000256" key="2">
    <source>
        <dbReference type="ARBA" id="ARBA00022771"/>
    </source>
</evidence>
<protein>
    <recommendedName>
        <fullName evidence="5">Zinc finger C3HC4 RING-type domain-containing protein</fullName>
    </recommendedName>
</protein>
<keyword evidence="7" id="KW-1185">Reference proteome</keyword>
<proteinExistence type="predicted"/>
<feature type="domain" description="Zinc finger C3HC4 RING-type" evidence="5">
    <location>
        <begin position="127"/>
        <end position="156"/>
    </location>
</feature>
<evidence type="ECO:0000256" key="4">
    <source>
        <dbReference type="SAM" id="MobiDB-lite"/>
    </source>
</evidence>
<comment type="caution">
    <text evidence="6">The sequence shown here is derived from an EMBL/GenBank/DDBJ whole genome shotgun (WGS) entry which is preliminary data.</text>
</comment>
<evidence type="ECO:0000313" key="6">
    <source>
        <dbReference type="EMBL" id="KAJ7779985.1"/>
    </source>
</evidence>
<evidence type="ECO:0000313" key="7">
    <source>
        <dbReference type="Proteomes" id="UP001215598"/>
    </source>
</evidence>
<sequence>MSGVRPTTCSSHFPSFGPSPLVYPSLGHPSRLPLKWADMNEEQKKRVREGLGRSAGQPESSDTGRTRTRTRVSNTPSRRKRARSADTREELRGGHHESRMIPLAREDLYVDGRLPARCGPSRRSQRCSLCKEAKAHPISYLCGHSHCYACVRLWLEFDWKYPVASCGRIMTHPPHRHVAEEESLAEDFPVWVKSTGVTYSWDGLTFPQAESSIVEVSGDDSS</sequence>
<keyword evidence="3" id="KW-0862">Zinc</keyword>
<keyword evidence="2" id="KW-0863">Zinc-finger</keyword>
<feature type="compositionally biased region" description="Polar residues" evidence="4">
    <location>
        <begin position="1"/>
        <end position="13"/>
    </location>
</feature>
<dbReference type="InterPro" id="IPR013083">
    <property type="entry name" value="Znf_RING/FYVE/PHD"/>
</dbReference>
<reference evidence="6" key="1">
    <citation type="submission" date="2023-03" db="EMBL/GenBank/DDBJ databases">
        <title>Massive genome expansion in bonnet fungi (Mycena s.s.) driven by repeated elements and novel gene families across ecological guilds.</title>
        <authorList>
            <consortium name="Lawrence Berkeley National Laboratory"/>
            <person name="Harder C.B."/>
            <person name="Miyauchi S."/>
            <person name="Viragh M."/>
            <person name="Kuo A."/>
            <person name="Thoen E."/>
            <person name="Andreopoulos B."/>
            <person name="Lu D."/>
            <person name="Skrede I."/>
            <person name="Drula E."/>
            <person name="Henrissat B."/>
            <person name="Morin E."/>
            <person name="Kohler A."/>
            <person name="Barry K."/>
            <person name="LaButti K."/>
            <person name="Morin E."/>
            <person name="Salamov A."/>
            <person name="Lipzen A."/>
            <person name="Mereny Z."/>
            <person name="Hegedus B."/>
            <person name="Baldrian P."/>
            <person name="Stursova M."/>
            <person name="Weitz H."/>
            <person name="Taylor A."/>
            <person name="Grigoriev I.V."/>
            <person name="Nagy L.G."/>
            <person name="Martin F."/>
            <person name="Kauserud H."/>
        </authorList>
    </citation>
    <scope>NUCLEOTIDE SEQUENCE</scope>
    <source>
        <strain evidence="6">CBHHK182m</strain>
    </source>
</reference>
<feature type="compositionally biased region" description="Basic and acidic residues" evidence="4">
    <location>
        <begin position="83"/>
        <end position="96"/>
    </location>
</feature>
<gene>
    <name evidence="6" type="ORF">B0H16DRAFT_1448413</name>
</gene>
<accession>A0AAD7NYA6</accession>
<feature type="compositionally biased region" description="Basic and acidic residues" evidence="4">
    <location>
        <begin position="41"/>
        <end position="51"/>
    </location>
</feature>
<name>A0AAD7NYA6_9AGAR</name>
<keyword evidence="1" id="KW-0479">Metal-binding</keyword>
<dbReference type="Pfam" id="PF00097">
    <property type="entry name" value="zf-C3HC4"/>
    <property type="match status" value="1"/>
</dbReference>
<dbReference type="SUPFAM" id="SSF57850">
    <property type="entry name" value="RING/U-box"/>
    <property type="match status" value="1"/>
</dbReference>
<dbReference type="AlphaFoldDB" id="A0AAD7NYA6"/>
<evidence type="ECO:0000256" key="1">
    <source>
        <dbReference type="ARBA" id="ARBA00022723"/>
    </source>
</evidence>